<protein>
    <submittedName>
        <fullName evidence="2">Uncharacterized protein</fullName>
    </submittedName>
</protein>
<dbReference type="eggNOG" id="ENOG5032113">
    <property type="taxonomic scope" value="Bacteria"/>
</dbReference>
<dbReference type="PATRIC" id="fig|1348663.4.peg.6092"/>
<dbReference type="EMBL" id="JNBY01000127">
    <property type="protein sequence ID" value="KDN81980.1"/>
    <property type="molecule type" value="Genomic_DNA"/>
</dbReference>
<keyword evidence="1" id="KW-0732">Signal</keyword>
<dbReference type="Proteomes" id="UP000027178">
    <property type="component" value="Unassembled WGS sequence"/>
</dbReference>
<evidence type="ECO:0000256" key="1">
    <source>
        <dbReference type="SAM" id="SignalP"/>
    </source>
</evidence>
<feature type="chain" id="PRO_5001631959" evidence="1">
    <location>
        <begin position="28"/>
        <end position="60"/>
    </location>
</feature>
<gene>
    <name evidence="2" type="ORF">KCH_62970</name>
</gene>
<organism evidence="2 3">
    <name type="scientific">Kitasatospora cheerisanensis KCTC 2395</name>
    <dbReference type="NCBI Taxonomy" id="1348663"/>
    <lineage>
        <taxon>Bacteria</taxon>
        <taxon>Bacillati</taxon>
        <taxon>Actinomycetota</taxon>
        <taxon>Actinomycetes</taxon>
        <taxon>Kitasatosporales</taxon>
        <taxon>Streptomycetaceae</taxon>
        <taxon>Kitasatospora</taxon>
    </lineage>
</organism>
<dbReference type="RefSeq" id="WP_035868003.1">
    <property type="nucleotide sequence ID" value="NZ_KK853997.1"/>
</dbReference>
<feature type="signal peptide" evidence="1">
    <location>
        <begin position="1"/>
        <end position="27"/>
    </location>
</feature>
<evidence type="ECO:0000313" key="2">
    <source>
        <dbReference type="EMBL" id="KDN81980.1"/>
    </source>
</evidence>
<sequence length="60" mass="6228">MTKLRTLICGAAFAAANLLMPAPQAHAAPPAPWSVPLCGYAPRAFAPTEPVLLTTALRPC</sequence>
<evidence type="ECO:0000313" key="3">
    <source>
        <dbReference type="Proteomes" id="UP000027178"/>
    </source>
</evidence>
<dbReference type="HOGENOM" id="CLU_2935423_0_0_11"/>
<reference evidence="2 3" key="1">
    <citation type="submission" date="2014-05" db="EMBL/GenBank/DDBJ databases">
        <title>Draft Genome Sequence of Kitasatospora cheerisanensis KCTC 2395.</title>
        <authorList>
            <person name="Nam D.H."/>
        </authorList>
    </citation>
    <scope>NUCLEOTIDE SEQUENCE [LARGE SCALE GENOMIC DNA]</scope>
    <source>
        <strain evidence="2 3">KCTC 2395</strain>
    </source>
</reference>
<comment type="caution">
    <text evidence="2">The sequence shown here is derived from an EMBL/GenBank/DDBJ whole genome shotgun (WGS) entry which is preliminary data.</text>
</comment>
<accession>A0A066YVL4</accession>
<name>A0A066YVL4_9ACTN</name>
<keyword evidence="3" id="KW-1185">Reference proteome</keyword>
<dbReference type="AlphaFoldDB" id="A0A066YVL4"/>
<proteinExistence type="predicted"/>